<keyword evidence="2" id="KW-1185">Reference proteome</keyword>
<name>A0ACC1QRZ4_9HYPO</name>
<reference evidence="1" key="1">
    <citation type="submission" date="2022-07" db="EMBL/GenBank/DDBJ databases">
        <title>Genome Sequence of Lecanicillium saksenae.</title>
        <authorList>
            <person name="Buettner E."/>
        </authorList>
    </citation>
    <scope>NUCLEOTIDE SEQUENCE</scope>
    <source>
        <strain evidence="1">VT-O1</strain>
    </source>
</reference>
<sequence>MAVSMKRRLRRHKDAPTVLAPRIRILLARVHLDSFDSLSDEEYERSSGTSTATQADRRLEDDEGHERVLRERRRRHFTRLCVEQLYRFEEA</sequence>
<organism evidence="1 2">
    <name type="scientific">Lecanicillium saksenae</name>
    <dbReference type="NCBI Taxonomy" id="468837"/>
    <lineage>
        <taxon>Eukaryota</taxon>
        <taxon>Fungi</taxon>
        <taxon>Dikarya</taxon>
        <taxon>Ascomycota</taxon>
        <taxon>Pezizomycotina</taxon>
        <taxon>Sordariomycetes</taxon>
        <taxon>Hypocreomycetidae</taxon>
        <taxon>Hypocreales</taxon>
        <taxon>Cordycipitaceae</taxon>
        <taxon>Lecanicillium</taxon>
    </lineage>
</organism>
<accession>A0ACC1QRZ4</accession>
<protein>
    <submittedName>
        <fullName evidence="1">Uncharacterized protein</fullName>
    </submittedName>
</protein>
<proteinExistence type="predicted"/>
<gene>
    <name evidence="1" type="ORF">NLG97_g6736</name>
</gene>
<dbReference type="Proteomes" id="UP001148737">
    <property type="component" value="Unassembled WGS sequence"/>
</dbReference>
<dbReference type="EMBL" id="JANAKD010000937">
    <property type="protein sequence ID" value="KAJ3485830.1"/>
    <property type="molecule type" value="Genomic_DNA"/>
</dbReference>
<evidence type="ECO:0000313" key="2">
    <source>
        <dbReference type="Proteomes" id="UP001148737"/>
    </source>
</evidence>
<evidence type="ECO:0000313" key="1">
    <source>
        <dbReference type="EMBL" id="KAJ3485830.1"/>
    </source>
</evidence>
<comment type="caution">
    <text evidence="1">The sequence shown here is derived from an EMBL/GenBank/DDBJ whole genome shotgun (WGS) entry which is preliminary data.</text>
</comment>